<reference evidence="11" key="1">
    <citation type="submission" date="2020-11" db="EMBL/GenBank/DDBJ databases">
        <authorList>
            <consortium name="DOE Joint Genome Institute"/>
            <person name="Ahrendt S."/>
            <person name="Riley R."/>
            <person name="Andreopoulos W."/>
            <person name="Labutti K."/>
            <person name="Pangilinan J."/>
            <person name="Ruiz-Duenas F.J."/>
            <person name="Barrasa J.M."/>
            <person name="Sanchez-Garcia M."/>
            <person name="Camarero S."/>
            <person name="Miyauchi S."/>
            <person name="Serrano A."/>
            <person name="Linde D."/>
            <person name="Babiker R."/>
            <person name="Drula E."/>
            <person name="Ayuso-Fernandez I."/>
            <person name="Pacheco R."/>
            <person name="Padilla G."/>
            <person name="Ferreira P."/>
            <person name="Barriuso J."/>
            <person name="Kellner H."/>
            <person name="Castanera R."/>
            <person name="Alfaro M."/>
            <person name="Ramirez L."/>
            <person name="Pisabarro A.G."/>
            <person name="Kuo A."/>
            <person name="Tritt A."/>
            <person name="Lipzen A."/>
            <person name="He G."/>
            <person name="Yan M."/>
            <person name="Ng V."/>
            <person name="Cullen D."/>
            <person name="Martin F."/>
            <person name="Rosso M.-N."/>
            <person name="Henrissat B."/>
            <person name="Hibbett D."/>
            <person name="Martinez A.T."/>
            <person name="Grigoriev I.V."/>
        </authorList>
    </citation>
    <scope>NUCLEOTIDE SEQUENCE</scope>
    <source>
        <strain evidence="11">CBS 247.69</strain>
    </source>
</reference>
<dbReference type="PROSITE" id="PS00079">
    <property type="entry name" value="MULTICOPPER_OXIDASE1"/>
    <property type="match status" value="2"/>
</dbReference>
<evidence type="ECO:0000256" key="4">
    <source>
        <dbReference type="ARBA" id="ARBA00023008"/>
    </source>
</evidence>
<feature type="chain" id="PRO_5040227822" evidence="7">
    <location>
        <begin position="23"/>
        <end position="538"/>
    </location>
</feature>
<dbReference type="InterPro" id="IPR011706">
    <property type="entry name" value="Cu-oxidase_C"/>
</dbReference>
<dbReference type="Pfam" id="PF07732">
    <property type="entry name" value="Cu-oxidase_3"/>
    <property type="match status" value="1"/>
</dbReference>
<dbReference type="FunFam" id="2.60.40.420:FF:000045">
    <property type="entry name" value="Laccase 2"/>
    <property type="match status" value="1"/>
</dbReference>
<evidence type="ECO:0000313" key="11">
    <source>
        <dbReference type="EMBL" id="KAF9459992.1"/>
    </source>
</evidence>
<dbReference type="InterPro" id="IPR033138">
    <property type="entry name" value="Cu_oxidase_CS"/>
</dbReference>
<proteinExistence type="inferred from homology"/>
<dbReference type="PANTHER" id="PTHR11709:SF511">
    <property type="entry name" value="LACCASE"/>
    <property type="match status" value="1"/>
</dbReference>
<dbReference type="InterPro" id="IPR002355">
    <property type="entry name" value="Cu_oxidase_Cu_BS"/>
</dbReference>
<dbReference type="GO" id="GO:0005507">
    <property type="term" value="F:copper ion binding"/>
    <property type="evidence" value="ECO:0007669"/>
    <property type="project" value="InterPro"/>
</dbReference>
<gene>
    <name evidence="11" type="ORF">BDZ94DRAFT_1223743</name>
</gene>
<name>A0A9P5XYA1_9AGAR</name>
<dbReference type="SUPFAM" id="SSF49503">
    <property type="entry name" value="Cupredoxins"/>
    <property type="match status" value="3"/>
</dbReference>
<evidence type="ECO:0000256" key="2">
    <source>
        <dbReference type="ARBA" id="ARBA00022723"/>
    </source>
</evidence>
<feature type="signal peptide" evidence="7">
    <location>
        <begin position="1"/>
        <end position="22"/>
    </location>
</feature>
<evidence type="ECO:0000259" key="8">
    <source>
        <dbReference type="Pfam" id="PF00394"/>
    </source>
</evidence>
<dbReference type="OrthoDB" id="2121828at2759"/>
<evidence type="ECO:0000256" key="5">
    <source>
        <dbReference type="ARBA" id="ARBA00023157"/>
    </source>
</evidence>
<sequence length="538" mass="60147">MHCVHSYIQLLVAAYLLTSASAANRKYELKVTNEFIHPDGFNRRFVPAGTKLIVYSVLANRIFPAPLITASKNDRLQVKVINRLTDTSMAQGTSIHWHGIFQHKTASQDGVSWVTQCPISPGEEFQYDFNVGEQAGTFWYHSHITTQYCDGLRGPLIIYDKHDPHGWLYDIDDENTVITLGDWLHKPSPLGRQTLENPESTVINGLGRFPNGPKSPLAVVGVRSGRRYRFRVINTACISSFTFSIDHHKLTVIEADGIETHPVTVDTFEVFPGQRISAVVHATQREDNYWIRAVPNFFGINTDNNNKTGINAAIFRYQGARNIEPTTSQIGTEILREQDLTPLVSQNLGFQKPDISLVLNIRLDLEKDVFLINDNQYIPPPIPVLLQIMNGSVDPLSIMPNNSVITLPRNKLISVTVPGGSDVAPHPFHLHGHTFEVIRSAGSNVTNLRNPPIRDVVNTGLSGDNVTILFRTDNPGPWFFHCHIDFHLEAGLAIVFAEDPKGQVSGPNAIETPKDWKDLCPKWNSLKSGKQFSINDFE</sequence>
<dbReference type="InterPro" id="IPR045087">
    <property type="entry name" value="Cu-oxidase_fam"/>
</dbReference>
<evidence type="ECO:0000259" key="9">
    <source>
        <dbReference type="Pfam" id="PF07731"/>
    </source>
</evidence>
<dbReference type="CDD" id="cd13903">
    <property type="entry name" value="CuRO_3_Tv-LCC_like"/>
    <property type="match status" value="1"/>
</dbReference>
<dbReference type="InterPro" id="IPR008972">
    <property type="entry name" value="Cupredoxin"/>
</dbReference>
<dbReference type="PROSITE" id="PS00080">
    <property type="entry name" value="MULTICOPPER_OXIDASE2"/>
    <property type="match status" value="1"/>
</dbReference>
<feature type="domain" description="Plastocyanin-like" evidence="10">
    <location>
        <begin position="57"/>
        <end position="162"/>
    </location>
</feature>
<protein>
    <submittedName>
        <fullName evidence="11">Laccase</fullName>
    </submittedName>
</protein>
<keyword evidence="5" id="KW-1015">Disulfide bond</keyword>
<dbReference type="Proteomes" id="UP000807353">
    <property type="component" value="Unassembled WGS sequence"/>
</dbReference>
<dbReference type="InterPro" id="IPR001117">
    <property type="entry name" value="Cu-oxidase_2nd"/>
</dbReference>
<keyword evidence="7" id="KW-0732">Signal</keyword>
<keyword evidence="4" id="KW-0186">Copper</keyword>
<dbReference type="AlphaFoldDB" id="A0A9P5XYA1"/>
<organism evidence="11 12">
    <name type="scientific">Collybia nuda</name>
    <dbReference type="NCBI Taxonomy" id="64659"/>
    <lineage>
        <taxon>Eukaryota</taxon>
        <taxon>Fungi</taxon>
        <taxon>Dikarya</taxon>
        <taxon>Basidiomycota</taxon>
        <taxon>Agaricomycotina</taxon>
        <taxon>Agaricomycetes</taxon>
        <taxon>Agaricomycetidae</taxon>
        <taxon>Agaricales</taxon>
        <taxon>Tricholomatineae</taxon>
        <taxon>Clitocybaceae</taxon>
        <taxon>Collybia</taxon>
    </lineage>
</organism>
<dbReference type="EMBL" id="MU150306">
    <property type="protein sequence ID" value="KAF9459992.1"/>
    <property type="molecule type" value="Genomic_DNA"/>
</dbReference>
<evidence type="ECO:0000256" key="6">
    <source>
        <dbReference type="ARBA" id="ARBA00023180"/>
    </source>
</evidence>
<evidence type="ECO:0000313" key="12">
    <source>
        <dbReference type="Proteomes" id="UP000807353"/>
    </source>
</evidence>
<evidence type="ECO:0000259" key="10">
    <source>
        <dbReference type="Pfam" id="PF07732"/>
    </source>
</evidence>
<keyword evidence="3" id="KW-0560">Oxidoreductase</keyword>
<dbReference type="Gene3D" id="2.60.40.420">
    <property type="entry name" value="Cupredoxins - blue copper proteins"/>
    <property type="match status" value="3"/>
</dbReference>
<keyword evidence="6" id="KW-0325">Glycoprotein</keyword>
<accession>A0A9P5XYA1</accession>
<dbReference type="Pfam" id="PF07731">
    <property type="entry name" value="Cu-oxidase_2"/>
    <property type="match status" value="1"/>
</dbReference>
<dbReference type="InterPro" id="IPR011707">
    <property type="entry name" value="Cu-oxidase-like_N"/>
</dbReference>
<comment type="similarity">
    <text evidence="1">Belongs to the multicopper oxidase family.</text>
</comment>
<evidence type="ECO:0000256" key="3">
    <source>
        <dbReference type="ARBA" id="ARBA00023002"/>
    </source>
</evidence>
<comment type="caution">
    <text evidence="11">The sequence shown here is derived from an EMBL/GenBank/DDBJ whole genome shotgun (WGS) entry which is preliminary data.</text>
</comment>
<evidence type="ECO:0000256" key="1">
    <source>
        <dbReference type="ARBA" id="ARBA00010609"/>
    </source>
</evidence>
<dbReference type="Pfam" id="PF00394">
    <property type="entry name" value="Cu-oxidase"/>
    <property type="match status" value="1"/>
</dbReference>
<dbReference type="GO" id="GO:0016491">
    <property type="term" value="F:oxidoreductase activity"/>
    <property type="evidence" value="ECO:0007669"/>
    <property type="project" value="UniProtKB-KW"/>
</dbReference>
<evidence type="ECO:0000256" key="7">
    <source>
        <dbReference type="SAM" id="SignalP"/>
    </source>
</evidence>
<dbReference type="PANTHER" id="PTHR11709">
    <property type="entry name" value="MULTI-COPPER OXIDASE"/>
    <property type="match status" value="1"/>
</dbReference>
<keyword evidence="2" id="KW-0479">Metal-binding</keyword>
<feature type="domain" description="Plastocyanin-like" evidence="9">
    <location>
        <begin position="377"/>
        <end position="501"/>
    </location>
</feature>
<keyword evidence="12" id="KW-1185">Reference proteome</keyword>
<feature type="domain" description="Plastocyanin-like" evidence="8">
    <location>
        <begin position="174"/>
        <end position="320"/>
    </location>
</feature>